<proteinExistence type="inferred from homology"/>
<evidence type="ECO:0000256" key="6">
    <source>
        <dbReference type="ARBA" id="ARBA00022777"/>
    </source>
</evidence>
<feature type="binding site" evidence="12">
    <location>
        <position position="177"/>
    </location>
    <ligand>
        <name>Mg(2+)</name>
        <dbReference type="ChEBI" id="CHEBI:18420"/>
    </ligand>
</feature>
<dbReference type="EMBL" id="JROC01000029">
    <property type="protein sequence ID" value="KGL67031.1"/>
    <property type="molecule type" value="Genomic_DNA"/>
</dbReference>
<dbReference type="GO" id="GO:0004749">
    <property type="term" value="F:ribose phosphate diphosphokinase activity"/>
    <property type="evidence" value="ECO:0007669"/>
    <property type="project" value="UniProtKB-UniRule"/>
</dbReference>
<feature type="binding site" evidence="12">
    <location>
        <position position="231"/>
    </location>
    <ligand>
        <name>D-ribose 5-phosphate</name>
        <dbReference type="ChEBI" id="CHEBI:78346"/>
    </ligand>
</feature>
<organism evidence="14 15">
    <name type="scientific">Limosilactobacillus mucosae</name>
    <name type="common">Lactobacillus mucosae</name>
    <dbReference type="NCBI Taxonomy" id="97478"/>
    <lineage>
        <taxon>Bacteria</taxon>
        <taxon>Bacillati</taxon>
        <taxon>Bacillota</taxon>
        <taxon>Bacilli</taxon>
        <taxon>Lactobacillales</taxon>
        <taxon>Lactobacillaceae</taxon>
        <taxon>Limosilactobacillus</taxon>
    </lineage>
</organism>
<evidence type="ECO:0000256" key="3">
    <source>
        <dbReference type="ARBA" id="ARBA00022723"/>
    </source>
</evidence>
<dbReference type="Pfam" id="PF14572">
    <property type="entry name" value="Pribosyl_synth"/>
    <property type="match status" value="1"/>
</dbReference>
<comment type="similarity">
    <text evidence="11 12">Belongs to the ribose-phosphate pyrophosphokinase family. Class I subfamily.</text>
</comment>
<dbReference type="AlphaFoldDB" id="A0A099YC89"/>
<evidence type="ECO:0000256" key="1">
    <source>
        <dbReference type="ARBA" id="ARBA00004996"/>
    </source>
</evidence>
<evidence type="ECO:0000256" key="9">
    <source>
        <dbReference type="ARBA" id="ARBA00049535"/>
    </source>
</evidence>
<keyword evidence="2 12" id="KW-0808">Transferase</keyword>
<dbReference type="HAMAP" id="MF_00583_B">
    <property type="entry name" value="RibP_PPkinase_B"/>
    <property type="match status" value="1"/>
</dbReference>
<sequence>MSKIENAENVRLFALNSNQPLARRLSEKLGLPLSDATITHFADGEISITINESVRGREVYVLQSVSQPVNTNLMELLIMVDALRRASAAKINVIMPYYGYARQDRKARSREPITAKLIANLLEMDQIDRLIAIDFHAPQLQGFFDIPVDHLQAAPILASYFAQSDLDLKNTVIVAPDHAGVTLARRFAEFLGTPIAIIDNRNLEQQRGAKTTETPTTIIGDVANKTALVVDDIVDTGVRVANSAELLKSCGAKEVYGVATHAVLSNGAVERIQNSAVKNMVVTDTIDLPVEKRIDKLVRLSIADLLAGAVASIHNHESIHYLYNMPEIKPVED</sequence>
<keyword evidence="7 12" id="KW-0067">ATP-binding</keyword>
<feature type="binding site" evidence="12">
    <location>
        <begin position="43"/>
        <end position="45"/>
    </location>
    <ligand>
        <name>ATP</name>
        <dbReference type="ChEBI" id="CHEBI:30616"/>
    </ligand>
</feature>
<reference evidence="14 15" key="1">
    <citation type="submission" date="2014-09" db="EMBL/GenBank/DDBJ databases">
        <title>Lactobacillus mucosae CRL573 Genome Sequencing.</title>
        <authorList>
            <person name="Bleckwedel J."/>
            <person name="Teran L.C."/>
            <person name="Bonacina J."/>
            <person name="Saavedra L."/>
            <person name="Mozzi F.B."/>
            <person name="Raya R.R."/>
        </authorList>
    </citation>
    <scope>NUCLEOTIDE SEQUENCE [LARGE SCALE GENOMIC DNA]</scope>
    <source>
        <strain evidence="14 15">CRL573</strain>
    </source>
</reference>
<dbReference type="InterPro" id="IPR029099">
    <property type="entry name" value="Pribosyltran_N"/>
</dbReference>
<keyword evidence="3 12" id="KW-0479">Metal-binding</keyword>
<comment type="caution">
    <text evidence="14">The sequence shown here is derived from an EMBL/GenBank/DDBJ whole genome shotgun (WGS) entry which is preliminary data.</text>
</comment>
<comment type="subunit">
    <text evidence="12">Homohexamer.</text>
</comment>
<dbReference type="GO" id="GO:0000287">
    <property type="term" value="F:magnesium ion binding"/>
    <property type="evidence" value="ECO:0007669"/>
    <property type="project" value="UniProtKB-UniRule"/>
</dbReference>
<dbReference type="InterPro" id="IPR037515">
    <property type="entry name" value="Rib-P_diPkinase_bac"/>
</dbReference>
<keyword evidence="8 12" id="KW-0460">Magnesium</keyword>
<dbReference type="UniPathway" id="UPA00087">
    <property type="reaction ID" value="UER00172"/>
</dbReference>
<evidence type="ECO:0000256" key="4">
    <source>
        <dbReference type="ARBA" id="ARBA00022727"/>
    </source>
</evidence>
<keyword evidence="4 12" id="KW-0545">Nucleotide biosynthesis</keyword>
<dbReference type="CDD" id="cd06223">
    <property type="entry name" value="PRTases_typeI"/>
    <property type="match status" value="1"/>
</dbReference>
<feature type="binding site" evidence="12">
    <location>
        <begin position="102"/>
        <end position="103"/>
    </location>
    <ligand>
        <name>ATP</name>
        <dbReference type="ChEBI" id="CHEBI:30616"/>
    </ligand>
</feature>
<evidence type="ECO:0000256" key="8">
    <source>
        <dbReference type="ARBA" id="ARBA00022842"/>
    </source>
</evidence>
<dbReference type="InterPro" id="IPR000836">
    <property type="entry name" value="PRTase_dom"/>
</dbReference>
<dbReference type="NCBIfam" id="TIGR01251">
    <property type="entry name" value="ribP_PPkin"/>
    <property type="match status" value="1"/>
</dbReference>
<dbReference type="Pfam" id="PF13793">
    <property type="entry name" value="Pribosyltran_N"/>
    <property type="match status" value="1"/>
</dbReference>
<dbReference type="GO" id="GO:0006164">
    <property type="term" value="P:purine nucleotide biosynthetic process"/>
    <property type="evidence" value="ECO:0007669"/>
    <property type="project" value="TreeGrafter"/>
</dbReference>
<accession>A0A099YC89</accession>
<evidence type="ECO:0000256" key="10">
    <source>
        <dbReference type="ARBA" id="ARBA00054914"/>
    </source>
</evidence>
<evidence type="ECO:0000256" key="2">
    <source>
        <dbReference type="ARBA" id="ARBA00022679"/>
    </source>
</evidence>
<dbReference type="PANTHER" id="PTHR10210:SF41">
    <property type="entry name" value="RIBOSE-PHOSPHATE PYROPHOSPHOKINASE 1, CHLOROPLASTIC"/>
    <property type="match status" value="1"/>
</dbReference>
<evidence type="ECO:0000313" key="14">
    <source>
        <dbReference type="EMBL" id="KGL67031.1"/>
    </source>
</evidence>
<comment type="catalytic activity">
    <reaction evidence="9 12">
        <text>D-ribose 5-phosphate + ATP = 5-phospho-alpha-D-ribose 1-diphosphate + AMP + H(+)</text>
        <dbReference type="Rhea" id="RHEA:15609"/>
        <dbReference type="ChEBI" id="CHEBI:15378"/>
        <dbReference type="ChEBI" id="CHEBI:30616"/>
        <dbReference type="ChEBI" id="CHEBI:58017"/>
        <dbReference type="ChEBI" id="CHEBI:78346"/>
        <dbReference type="ChEBI" id="CHEBI:456215"/>
        <dbReference type="EC" id="2.7.6.1"/>
    </reaction>
</comment>
<keyword evidence="12" id="KW-0963">Cytoplasm</keyword>
<comment type="caution">
    <text evidence="12">Lacks conserved residue(s) required for the propagation of feature annotation.</text>
</comment>
<keyword evidence="6 12" id="KW-0418">Kinase</keyword>
<dbReference type="FunFam" id="3.40.50.2020:FF:000001">
    <property type="entry name" value="Ribose-phosphate pyrophosphokinase"/>
    <property type="match status" value="1"/>
</dbReference>
<dbReference type="SUPFAM" id="SSF53271">
    <property type="entry name" value="PRTase-like"/>
    <property type="match status" value="2"/>
</dbReference>
<protein>
    <recommendedName>
        <fullName evidence="12">Putative ribose-phosphate pyrophosphokinase</fullName>
        <shortName evidence="12">RPPK</shortName>
        <ecNumber evidence="12">2.7.6.1</ecNumber>
    </recommendedName>
    <alternativeName>
        <fullName evidence="12">5-phospho-D-ribosyl alpha-1-diphosphate synthase</fullName>
    </alternativeName>
    <alternativeName>
        <fullName evidence="12">Phosphoribosyl diphosphate synthase</fullName>
    </alternativeName>
    <alternativeName>
        <fullName evidence="12">Phosphoribosyl pyrophosphate synthase</fullName>
        <shortName evidence="12">P-Rib-PP synthase</shortName>
        <shortName evidence="12">PRPP synthase</shortName>
        <shortName evidence="12">PRPPase</shortName>
    </alternativeName>
</protein>
<dbReference type="InterPro" id="IPR029057">
    <property type="entry name" value="PRTase-like"/>
</dbReference>
<dbReference type="NCBIfam" id="NF002320">
    <property type="entry name" value="PRK01259.1"/>
    <property type="match status" value="1"/>
</dbReference>
<evidence type="ECO:0000256" key="7">
    <source>
        <dbReference type="ARBA" id="ARBA00022840"/>
    </source>
</evidence>
<dbReference type="GO" id="GO:0016301">
    <property type="term" value="F:kinase activity"/>
    <property type="evidence" value="ECO:0007669"/>
    <property type="project" value="UniProtKB-KW"/>
</dbReference>
<feature type="domain" description="Ribose-phosphate pyrophosphokinase N-terminal" evidence="13">
    <location>
        <begin position="11"/>
        <end position="123"/>
    </location>
</feature>
<dbReference type="GO" id="GO:0005737">
    <property type="term" value="C:cytoplasm"/>
    <property type="evidence" value="ECO:0007669"/>
    <property type="project" value="UniProtKB-SubCell"/>
</dbReference>
<keyword evidence="5 12" id="KW-0547">Nucleotide-binding</keyword>
<dbReference type="InterPro" id="IPR005946">
    <property type="entry name" value="Rib-P_diPkinase"/>
</dbReference>
<comment type="pathway">
    <text evidence="1 12">Metabolic intermediate biosynthesis; 5-phospho-alpha-D-ribose 1-diphosphate biosynthesis; 5-phospho-alpha-D-ribose 1-diphosphate from D-ribose 5-phosphate (route I): step 1/1.</text>
</comment>
<gene>
    <name evidence="12" type="primary">prs</name>
    <name evidence="14" type="ORF">LX03_04415</name>
</gene>
<dbReference type="PANTHER" id="PTHR10210">
    <property type="entry name" value="RIBOSE-PHOSPHATE DIPHOSPHOKINASE FAMILY MEMBER"/>
    <property type="match status" value="1"/>
</dbReference>
<dbReference type="GO" id="GO:0005524">
    <property type="term" value="F:ATP binding"/>
    <property type="evidence" value="ECO:0007669"/>
    <property type="project" value="UniProtKB-KW"/>
</dbReference>
<comment type="cofactor">
    <cofactor evidence="12">
        <name>Mg(2+)</name>
        <dbReference type="ChEBI" id="CHEBI:18420"/>
    </cofactor>
    <text evidence="12">Binds 2 Mg(2+) ions per subunit.</text>
</comment>
<name>A0A099YC89_LIMMU</name>
<evidence type="ECO:0000259" key="13">
    <source>
        <dbReference type="Pfam" id="PF13793"/>
    </source>
</evidence>
<evidence type="ECO:0000256" key="11">
    <source>
        <dbReference type="ARBA" id="ARBA00061444"/>
    </source>
</evidence>
<dbReference type="GO" id="GO:0002189">
    <property type="term" value="C:ribose phosphate diphosphokinase complex"/>
    <property type="evidence" value="ECO:0007669"/>
    <property type="project" value="TreeGrafter"/>
</dbReference>
<evidence type="ECO:0000256" key="5">
    <source>
        <dbReference type="ARBA" id="ARBA00022741"/>
    </source>
</evidence>
<comment type="caution">
    <text evidence="12">Part of a set of proteins in which some residues (ACT_SITE, NP_BIND, REGION and BINDING) are not conserved.</text>
</comment>
<dbReference type="SMART" id="SM01400">
    <property type="entry name" value="Pribosyltran_N"/>
    <property type="match status" value="1"/>
</dbReference>
<dbReference type="GO" id="GO:0006015">
    <property type="term" value="P:5-phosphoribose 1-diphosphate biosynthetic process"/>
    <property type="evidence" value="ECO:0007669"/>
    <property type="project" value="UniProtKB-UniRule"/>
</dbReference>
<dbReference type="Proteomes" id="UP000030001">
    <property type="component" value="Unassembled WGS sequence"/>
</dbReference>
<feature type="binding site" evidence="12">
    <location>
        <position position="136"/>
    </location>
    <ligand>
        <name>Mg(2+)</name>
        <dbReference type="ChEBI" id="CHEBI:18420"/>
    </ligand>
</feature>
<evidence type="ECO:0000256" key="12">
    <source>
        <dbReference type="HAMAP-Rule" id="MF_00583"/>
    </source>
</evidence>
<evidence type="ECO:0000313" key="15">
    <source>
        <dbReference type="Proteomes" id="UP000030001"/>
    </source>
</evidence>
<dbReference type="Gene3D" id="3.40.50.2020">
    <property type="match status" value="2"/>
</dbReference>
<dbReference type="EC" id="2.7.6.1" evidence="12"/>
<comment type="subcellular location">
    <subcellularLocation>
        <location evidence="12">Cytoplasm</location>
    </subcellularLocation>
</comment>
<comment type="function">
    <text evidence="10 12">Involved in the biosynthesis of the central metabolite phospho-alpha-D-ribosyl-1-pyrophosphate (PRPP) via the transfer of pyrophosphoryl group from ATP to 1-hydroxyl of ribose-5-phosphate (Rib-5-P).</text>
</comment>